<sequence length="1262" mass="143729">MSRPNGRDIYIREKEDGPLIPTTILDQASQRLFITSLFILIQSWKIYDLVLLKTEIPGSDEQLTQLNNFSYMLKYAIIDGLFLWLLPVLNIQYLTFSAFKTLLYTIILNVISLLLISSFALPLLSNIFVPIWKIVLQKKELNIIGEAVDRNSVIDMNAHFKGQLTIHYLPHSSAKMNPFHLDQTCINKEEPEGLSMPVEFNTTTGIGFLQIQQITPDNEIKLLNYTGHSLNKLMNRDYSHLSQFPEFKSGDSRVFYLEYPIIEPGMYRIKHVLDNKGNNIRTYKSEFSVSYCPQAKYLYGSSFDMSQNFKCISSLIDDTLPVPKIETSSTTPSYVQVNVKVNGRDFRTMNITVSDETDSTRKHQKFDYSWLKATKLVRNTLEQEILSSLSSLKYEGTTSVELQLLQIQDSLGNIQRYNPLSKDQDVWYSLNLKKSPSVGLVDAEKGAELLVGGHKRLLFTNIDSLKVEDFPLSVVIGFKNQHQASLNISNTFKTKHDFQKGLSVDQPGEYSLISAQTKFCPCETRPGTIQVKLATPPQVHIIDEAVSDRCLGTIGYNFNFNFTGKPPFKVQYRVYVNQSGVLRPVHSEQGRVLRELTSFENSHLFKFKPHTEGSYTIVFNNLKDLNYNQEPIRLDEKKHTYSTYFKQASEIGLKSTQKTIYTCYGQTSNIPLFFKGSGGPFKFDYDFIDPDSQKKLIDTSHAENVDSFSIDTPKGLIGKTYELRLTNAKDRFGCDAKITHPSIRIASRPDIPTLELSADIKDHIHVVEGDSVELPIVYKSSVGLSNNDKIEVKFTKPGSGDSRIMKMNVKGGSIRVSETGTYSLVSFENKGCPGRITHNERAVRISYFDKPSLQIVAENEFKQHKEENTIHLKPVCNGCSNKVKLQLTGKAPFILDYEIRLPSGKIETHSMNVEGHEIIISLPSRENGRYEHKFKRIYDGLYTKSRGRAVNVVAPRVLYNVNGLPNAKFINEQRFSQICENALGKSDKVISIPVHLDGQYPFDIDASLKNEKTGEVKNIQFKNVNRPNLEFSNSKLFGLGDYSISFTKISDGNGCTRKEFKLNDKYVISITETPDIFKAEPKKYHYCVGEHVAYNLTGFAPFTIFYSFNNRVRQTESFYRFERLSSKPGILEIQSLKDSGASECMVNFTSDEKKMTSLRLQVHELPTVEINKGDYIVEDLQEGDQTEIIFTFIGEPPFTLTYIRTIDIKQGKKTSRKLVEKHTLQDIWDYEVIVPASLEGTYEAIEIEDKYCRAIKKVDYLE</sequence>
<dbReference type="GO" id="GO:0070762">
    <property type="term" value="C:nuclear pore transmembrane ring"/>
    <property type="evidence" value="ECO:0007669"/>
    <property type="project" value="TreeGrafter"/>
</dbReference>
<evidence type="ECO:0000259" key="6">
    <source>
        <dbReference type="Pfam" id="PF24527"/>
    </source>
</evidence>
<dbReference type="OrthoDB" id="10253254at2759"/>
<protein>
    <submittedName>
        <fullName evidence="7">POM152</fullName>
    </submittedName>
</protein>
<evidence type="ECO:0000313" key="7">
    <source>
        <dbReference type="EMBL" id="KAG7663432.1"/>
    </source>
</evidence>
<feature type="domain" description="Nucleoporin POM152 N-terminal transmembrane" evidence="3">
    <location>
        <begin position="26"/>
        <end position="118"/>
    </location>
</feature>
<gene>
    <name evidence="7" type="ORF">J8A68_003084</name>
</gene>
<evidence type="ECO:0000259" key="2">
    <source>
        <dbReference type="Pfam" id="PF23664"/>
    </source>
</evidence>
<evidence type="ECO:0000259" key="4">
    <source>
        <dbReference type="Pfam" id="PF24312"/>
    </source>
</evidence>
<dbReference type="InterPro" id="IPR056540">
    <property type="entry name" value="TMD_POM152"/>
</dbReference>
<dbReference type="PANTHER" id="PTHR28206:SF1">
    <property type="entry name" value="NUCLEOPORIN POM152"/>
    <property type="match status" value="1"/>
</dbReference>
<dbReference type="InterPro" id="IPR056543">
    <property type="entry name" value="Ig-like_POM152_9th"/>
</dbReference>
<comment type="caution">
    <text evidence="7">The sequence shown here is derived from an EMBL/GenBank/DDBJ whole genome shotgun (WGS) entry which is preliminary data.</text>
</comment>
<feature type="domain" description="Nucleoporin POM152 immunoglobulin-like" evidence="2">
    <location>
        <begin position="535"/>
        <end position="647"/>
    </location>
</feature>
<keyword evidence="1" id="KW-0812">Transmembrane</keyword>
<dbReference type="Pfam" id="PF24097">
    <property type="entry name" value="TMD_POM152"/>
    <property type="match status" value="1"/>
</dbReference>
<dbReference type="GO" id="GO:0017056">
    <property type="term" value="F:structural constituent of nuclear pore"/>
    <property type="evidence" value="ECO:0007669"/>
    <property type="project" value="InterPro"/>
</dbReference>
<dbReference type="RefSeq" id="XP_049263664.1">
    <property type="nucleotide sequence ID" value="XM_049406901.1"/>
</dbReference>
<dbReference type="InterPro" id="IPR037701">
    <property type="entry name" value="Pom152"/>
</dbReference>
<dbReference type="Pfam" id="PF24312">
    <property type="entry name" value="Ig-like_POM152"/>
    <property type="match status" value="1"/>
</dbReference>
<dbReference type="PANTHER" id="PTHR28206">
    <property type="entry name" value="NUCLEOPORIN POM152"/>
    <property type="match status" value="1"/>
</dbReference>
<feature type="domain" description="Nucleoporin POM152 first Ig-like" evidence="5">
    <location>
        <begin position="173"/>
        <end position="289"/>
    </location>
</feature>
<feature type="transmembrane region" description="Helical" evidence="1">
    <location>
        <begin position="101"/>
        <end position="124"/>
    </location>
</feature>
<keyword evidence="1" id="KW-0472">Membrane</keyword>
<reference evidence="7 8" key="1">
    <citation type="journal article" date="2021" name="DNA Res.">
        <title>Genome analysis of Candida subhashii reveals its hybrid nature and dual mitochondrial genome conformations.</title>
        <authorList>
            <person name="Mixao V."/>
            <person name="Hegedusova E."/>
            <person name="Saus E."/>
            <person name="Pryszcz L.P."/>
            <person name="Cillingova A."/>
            <person name="Nosek J."/>
            <person name="Gabaldon T."/>
        </authorList>
    </citation>
    <scope>NUCLEOTIDE SEQUENCE [LARGE SCALE GENOMIC DNA]</scope>
    <source>
        <strain evidence="7 8">CBS 10753</strain>
    </source>
</reference>
<feature type="domain" description="Nucleoporin POM152 immunoglobulin-like" evidence="2">
    <location>
        <begin position="871"/>
        <end position="946"/>
    </location>
</feature>
<dbReference type="EMBL" id="JAGSYN010000138">
    <property type="protein sequence ID" value="KAG7663432.1"/>
    <property type="molecule type" value="Genomic_DNA"/>
</dbReference>
<dbReference type="GO" id="GO:0006606">
    <property type="term" value="P:protein import into nucleus"/>
    <property type="evidence" value="ECO:0007669"/>
    <property type="project" value="TreeGrafter"/>
</dbReference>
<dbReference type="InterPro" id="IPR056544">
    <property type="entry name" value="Ig_POM152"/>
</dbReference>
<evidence type="ECO:0000313" key="8">
    <source>
        <dbReference type="Proteomes" id="UP000694255"/>
    </source>
</evidence>
<dbReference type="Proteomes" id="UP000694255">
    <property type="component" value="Unassembled WGS sequence"/>
</dbReference>
<feature type="domain" description="Nucleoporin POM152 ninth Ig-like" evidence="6">
    <location>
        <begin position="1075"/>
        <end position="1147"/>
    </location>
</feature>
<proteinExistence type="predicted"/>
<name>A0A8J5QI54_9ASCO</name>
<dbReference type="Pfam" id="PF24527">
    <property type="entry name" value="Ig-like_Pom152_9"/>
    <property type="match status" value="1"/>
</dbReference>
<evidence type="ECO:0000259" key="3">
    <source>
        <dbReference type="Pfam" id="PF24097"/>
    </source>
</evidence>
<keyword evidence="8" id="KW-1185">Reference proteome</keyword>
<dbReference type="Pfam" id="PF24519">
    <property type="entry name" value="Ig-like_Pom152_1"/>
    <property type="match status" value="1"/>
</dbReference>
<organism evidence="7 8">
    <name type="scientific">[Candida] subhashii</name>
    <dbReference type="NCBI Taxonomy" id="561895"/>
    <lineage>
        <taxon>Eukaryota</taxon>
        <taxon>Fungi</taxon>
        <taxon>Dikarya</taxon>
        <taxon>Ascomycota</taxon>
        <taxon>Saccharomycotina</taxon>
        <taxon>Pichiomycetes</taxon>
        <taxon>Debaryomycetaceae</taxon>
        <taxon>Spathaspora</taxon>
    </lineage>
</organism>
<feature type="domain" description="Nucleoporin POM152 Ig-like" evidence="4">
    <location>
        <begin position="752"/>
        <end position="840"/>
    </location>
</feature>
<dbReference type="InterPro" id="IPR056542">
    <property type="entry name" value="Ig-like_POM152_1st"/>
</dbReference>
<dbReference type="GO" id="GO:0006999">
    <property type="term" value="P:nuclear pore organization"/>
    <property type="evidence" value="ECO:0007669"/>
    <property type="project" value="TreeGrafter"/>
</dbReference>
<keyword evidence="1" id="KW-1133">Transmembrane helix</keyword>
<dbReference type="AlphaFoldDB" id="A0A8J5QI54"/>
<dbReference type="GeneID" id="73469885"/>
<evidence type="ECO:0000256" key="1">
    <source>
        <dbReference type="SAM" id="Phobius"/>
    </source>
</evidence>
<dbReference type="Pfam" id="PF23664">
    <property type="entry name" value="Ig_Pom152"/>
    <property type="match status" value="2"/>
</dbReference>
<feature type="transmembrane region" description="Helical" evidence="1">
    <location>
        <begin position="72"/>
        <end position="89"/>
    </location>
</feature>
<dbReference type="InterPro" id="IPR056541">
    <property type="entry name" value="Ig-like_POM152"/>
</dbReference>
<evidence type="ECO:0000259" key="5">
    <source>
        <dbReference type="Pfam" id="PF24519"/>
    </source>
</evidence>
<accession>A0A8J5QI54</accession>